<dbReference type="SUPFAM" id="SSF46689">
    <property type="entry name" value="Homeodomain-like"/>
    <property type="match status" value="1"/>
</dbReference>
<dbReference type="InterPro" id="IPR036271">
    <property type="entry name" value="Tet_transcr_reg_TetR-rel_C_sf"/>
</dbReference>
<protein>
    <submittedName>
        <fullName evidence="6">TetR/AcrR family transcriptional regulator</fullName>
    </submittedName>
</protein>
<dbReference type="EMBL" id="BAAAMK010000008">
    <property type="protein sequence ID" value="GAA1961609.1"/>
    <property type="molecule type" value="Genomic_DNA"/>
</dbReference>
<reference evidence="6 7" key="1">
    <citation type="journal article" date="2019" name="Int. J. Syst. Evol. Microbiol.">
        <title>The Global Catalogue of Microorganisms (GCM) 10K type strain sequencing project: providing services to taxonomists for standard genome sequencing and annotation.</title>
        <authorList>
            <consortium name="The Broad Institute Genomics Platform"/>
            <consortium name="The Broad Institute Genome Sequencing Center for Infectious Disease"/>
            <person name="Wu L."/>
            <person name="Ma J."/>
        </authorList>
    </citation>
    <scope>NUCLEOTIDE SEQUENCE [LARGE SCALE GENOMIC DNA]</scope>
    <source>
        <strain evidence="6 7">JCM 13584</strain>
    </source>
</reference>
<evidence type="ECO:0000256" key="4">
    <source>
        <dbReference type="PROSITE-ProRule" id="PRU00335"/>
    </source>
</evidence>
<feature type="domain" description="HTH tetR-type" evidence="5">
    <location>
        <begin position="18"/>
        <end position="78"/>
    </location>
</feature>
<dbReference type="PROSITE" id="PS50977">
    <property type="entry name" value="HTH_TETR_2"/>
    <property type="match status" value="1"/>
</dbReference>
<sequence>MTTDDELIERLEGYVNGRATKHQIVARAAEAFAQQGFHGASVRGIARAAGVDHSTLLHHFGNKTALLQAVLEWQDAQHLPDDLSTLSTEPTPAAVADGFVATARRNLAAPGLVQLLSVMSAEAGSPDHPAREFMARRQLIPRDIMAATIRAQRLAGAVADDGLTPEESAAVLISTWEGLQVYDALHPGELDVPELLGRALRRAFGLTDPV</sequence>
<keyword evidence="2 4" id="KW-0238">DNA-binding</keyword>
<proteinExistence type="predicted"/>
<dbReference type="SUPFAM" id="SSF48498">
    <property type="entry name" value="Tetracyclin repressor-like, C-terminal domain"/>
    <property type="match status" value="1"/>
</dbReference>
<dbReference type="PANTHER" id="PTHR30055">
    <property type="entry name" value="HTH-TYPE TRANSCRIPTIONAL REGULATOR RUTR"/>
    <property type="match status" value="1"/>
</dbReference>
<keyword evidence="3" id="KW-0804">Transcription</keyword>
<gene>
    <name evidence="6" type="ORF">GCM10009717_30440</name>
</gene>
<dbReference type="Proteomes" id="UP001499954">
    <property type="component" value="Unassembled WGS sequence"/>
</dbReference>
<evidence type="ECO:0000313" key="7">
    <source>
        <dbReference type="Proteomes" id="UP001499954"/>
    </source>
</evidence>
<dbReference type="Gene3D" id="1.10.357.10">
    <property type="entry name" value="Tetracycline Repressor, domain 2"/>
    <property type="match status" value="1"/>
</dbReference>
<evidence type="ECO:0000256" key="2">
    <source>
        <dbReference type="ARBA" id="ARBA00023125"/>
    </source>
</evidence>
<evidence type="ECO:0000313" key="6">
    <source>
        <dbReference type="EMBL" id="GAA1961609.1"/>
    </source>
</evidence>
<keyword evidence="7" id="KW-1185">Reference proteome</keyword>
<evidence type="ECO:0000256" key="3">
    <source>
        <dbReference type="ARBA" id="ARBA00023163"/>
    </source>
</evidence>
<organism evidence="6 7">
    <name type="scientific">Agromyces allii</name>
    <dbReference type="NCBI Taxonomy" id="393607"/>
    <lineage>
        <taxon>Bacteria</taxon>
        <taxon>Bacillati</taxon>
        <taxon>Actinomycetota</taxon>
        <taxon>Actinomycetes</taxon>
        <taxon>Micrococcales</taxon>
        <taxon>Microbacteriaceae</taxon>
        <taxon>Agromyces</taxon>
    </lineage>
</organism>
<keyword evidence="1" id="KW-0805">Transcription regulation</keyword>
<accession>A0ABN2R1C3</accession>
<dbReference type="InterPro" id="IPR009057">
    <property type="entry name" value="Homeodomain-like_sf"/>
</dbReference>
<name>A0ABN2R1C3_9MICO</name>
<dbReference type="PRINTS" id="PR00455">
    <property type="entry name" value="HTHTETR"/>
</dbReference>
<comment type="caution">
    <text evidence="6">The sequence shown here is derived from an EMBL/GenBank/DDBJ whole genome shotgun (WGS) entry which is preliminary data.</text>
</comment>
<evidence type="ECO:0000256" key="1">
    <source>
        <dbReference type="ARBA" id="ARBA00023015"/>
    </source>
</evidence>
<evidence type="ECO:0000259" key="5">
    <source>
        <dbReference type="PROSITE" id="PS50977"/>
    </source>
</evidence>
<dbReference type="Pfam" id="PF00440">
    <property type="entry name" value="TetR_N"/>
    <property type="match status" value="1"/>
</dbReference>
<feature type="DNA-binding region" description="H-T-H motif" evidence="4">
    <location>
        <begin position="41"/>
        <end position="60"/>
    </location>
</feature>
<dbReference type="InterPro" id="IPR050109">
    <property type="entry name" value="HTH-type_TetR-like_transc_reg"/>
</dbReference>
<dbReference type="PANTHER" id="PTHR30055:SF234">
    <property type="entry name" value="HTH-TYPE TRANSCRIPTIONAL REGULATOR BETI"/>
    <property type="match status" value="1"/>
</dbReference>
<dbReference type="RefSeq" id="WP_246200794.1">
    <property type="nucleotide sequence ID" value="NZ_BAAAMK010000008.1"/>
</dbReference>
<dbReference type="InterPro" id="IPR001647">
    <property type="entry name" value="HTH_TetR"/>
</dbReference>